<dbReference type="SUPFAM" id="SSF52540">
    <property type="entry name" value="P-loop containing nucleoside triphosphate hydrolases"/>
    <property type="match status" value="1"/>
</dbReference>
<dbReference type="InterPro" id="IPR027417">
    <property type="entry name" value="P-loop_NTPase"/>
</dbReference>
<dbReference type="STRING" id="283786.SAMN04487990_1044"/>
<keyword evidence="2" id="KW-1185">Reference proteome</keyword>
<dbReference type="EMBL" id="FNQK01000004">
    <property type="protein sequence ID" value="SDZ90644.1"/>
    <property type="molecule type" value="Genomic_DNA"/>
</dbReference>
<evidence type="ECO:0000313" key="1">
    <source>
        <dbReference type="EMBL" id="SDZ90644.1"/>
    </source>
</evidence>
<dbReference type="OrthoDB" id="779537at2"/>
<sequence>MAGEASVFQMSGGGYDYEHYVQSGFLLAMILQGSIPVFPNGKVSELSFQCKRLGYETDDLFLKIKARSNEHRIIAQIKYNISITEKNDTFFDVINAFWKDFNNDKIFDKQKDKLFLIKSSLTNEDKNQTLVLLSWASTHKDEKDFFSEVERIKVKKDKLTVFSNLLKRANNNVELSETELWEFLKCLQILAFDFISESSISETNALNLIKLSKSKSIDTTSFEIWTSIIIKASEYNRNGGTLTFEELKKIDLYKYFDLTLTQEAFKAVQKLKDDSSLILKPLKSSIQDYHIERTSTKLSVLDSINNYPITFITGSPGVGKSAIVKELLFDELKNVSPFIFKADQFNKSTIAQVFGEIDITYNLVELFSTISLIQDKILIIDSAEKLLEGDPDNAFKQLLAVVEEIGGLKLILTSRSYAVNVITQKFGIKKELINLIEIPKLNDEELKEIQVVFPQLSTLFSNNEIKEIMRSPKYLEFGLNAINKNDFKSGTEISLTDFKDKLWSQIIENSTVVRSGLPRKRGKSFSHIAIGRAKSMQLFFEPNDNEIDYEAVEALLNDNVIIKNKNIYEFSPSHDILEDWALIKHISSIEKKLVNKDELFTKLGNQPSMRRAFRLWVEELIISDIDTVVSLIKKTLDNDNVENYWTDEILTAIFRSNNCEPFFVKFKNELLENNCSFLNRCVIIIRTTCKEYNLNKESSNDILFPVGSGWQEILHFIAVYIEKTSSIRNSITALLLDWEFKYIFEFSTCTSNEIASANIIVLHYIKEIENQNEYWFGRSETDKKESLVELLFGFAEYSAKEIGDLLMRVSNSSDDDDYSRLRGFNELVVKKALAGLRNYNLIKVHPDLLIELANKHWKYVPPKKKDNEGPFGYSFPSANQREDSWGLVRHRFDFFPSGIYKTFVYNFLRQHSGKAIKFIIDFTNYMTLSYSNSEYGKKEDLKLIEIELNDGKKNEQFGNGFLWNAYRGTTVTHYLFESILLSLEKYLLSIAKQETSDNKFLKTIVDYCLSNSNSVAITSVLVSVFIAYPKSFGKSIIPILKIKEFYEMDLDRATREHSALAIADSRISFAQKEKADFNRLPHRKKYTRGLRDLIFQYQINYGNLNKEIHEIFDGFYKTSKDHVLWEKAINEMDVRKYEATVLDKEKGLIQLEVKYPEEVQKAVETFTIERKDEDTSLSFSGILRNAKDGDLSELTFEKWNNIYTHFSSNDVQKSMFDMPVTLSVIGFKDFPEQLDNKQKEWCITTIAYTIGNIIKYINSRGYSFGEDIGFNIMEQQTSIEASHLLFQNIDDANDLCEAEIMISYLIISGLADYEQKYFLKYFRNSFSETLPDLSKKLFLFLIKYSKFIKTNKAIRFRSKEEEIEFKEKEFAFIKKIQNEKTEIKIDSINFDIYEPHFLVRALFMIPVKSNYKFHQDFILKLIELIINDLKLEIGDSFRISKKDRKVDIRQMIDLRFYLNEVLIYNEIEFSKKMIDRLTNFYFEENFEFNYNEKDLYEFVSEIIDTTITRFEDVIIENKDPIIQEKYRTHFWLLWKHLYQKIVSSKSQHFRKQLLLDSKWSVKSNSWMVLDGEKAFYEEMLNYFGDSSLSSIINVFSTFGEKMFLPDGIKWIVKFIKEDIEKAKHLESKSSVKLIKMLFNNHISKIKEDQNLVSDFMFILNKMVDNGSCEAYLIRECVIIYKIS</sequence>
<name>A0A1H3WW82_BIZPA</name>
<dbReference type="Proteomes" id="UP000198846">
    <property type="component" value="Unassembled WGS sequence"/>
</dbReference>
<protein>
    <recommendedName>
        <fullName evidence="3">ATPase family associated with various cellular activities (AAA)</fullName>
    </recommendedName>
</protein>
<accession>A0A1H3WW82</accession>
<gene>
    <name evidence="1" type="ORF">SAMN04487990_1044</name>
</gene>
<dbReference type="Gene3D" id="3.40.50.300">
    <property type="entry name" value="P-loop containing nucleotide triphosphate hydrolases"/>
    <property type="match status" value="1"/>
</dbReference>
<reference evidence="1 2" key="1">
    <citation type="submission" date="2016-10" db="EMBL/GenBank/DDBJ databases">
        <authorList>
            <person name="de Groot N.N."/>
        </authorList>
    </citation>
    <scope>NUCLEOTIDE SEQUENCE [LARGE SCALE GENOMIC DNA]</scope>
    <source>
        <strain evidence="1 2">DSM 23842</strain>
    </source>
</reference>
<evidence type="ECO:0008006" key="3">
    <source>
        <dbReference type="Google" id="ProtNLM"/>
    </source>
</evidence>
<organism evidence="1 2">
    <name type="scientific">Bizionia paragorgiae</name>
    <dbReference type="NCBI Taxonomy" id="283786"/>
    <lineage>
        <taxon>Bacteria</taxon>
        <taxon>Pseudomonadati</taxon>
        <taxon>Bacteroidota</taxon>
        <taxon>Flavobacteriia</taxon>
        <taxon>Flavobacteriales</taxon>
        <taxon>Flavobacteriaceae</taxon>
        <taxon>Bizionia</taxon>
    </lineage>
</organism>
<dbReference type="RefSeq" id="WP_092132465.1">
    <property type="nucleotide sequence ID" value="NZ_FNQK01000004.1"/>
</dbReference>
<proteinExistence type="predicted"/>
<evidence type="ECO:0000313" key="2">
    <source>
        <dbReference type="Proteomes" id="UP000198846"/>
    </source>
</evidence>